<gene>
    <name evidence="3" type="ORF">PHYPO_G00059810</name>
</gene>
<dbReference type="PANTHER" id="PTHR10697:SF5">
    <property type="entry name" value="EPENDYMIN-RELATED"/>
    <property type="match status" value="1"/>
</dbReference>
<evidence type="ECO:0000313" key="3">
    <source>
        <dbReference type="EMBL" id="KAB5548803.1"/>
    </source>
</evidence>
<dbReference type="PANTHER" id="PTHR10697">
    <property type="entry name" value="MAMMALIAN EPENDYMIN-RELATED PROTEIN 1"/>
    <property type="match status" value="1"/>
</dbReference>
<dbReference type="AlphaFoldDB" id="A0A5N5M3C0"/>
<keyword evidence="2" id="KW-0732">Signal</keyword>
<proteinExistence type="inferred from homology"/>
<comment type="caution">
    <text evidence="3">The sequence shown here is derived from an EMBL/GenBank/DDBJ whole genome shotgun (WGS) entry which is preliminary data.</text>
</comment>
<name>A0A5N5M3C0_PANHP</name>
<dbReference type="PRINTS" id="PR00317">
    <property type="entry name" value="EPENDYMIN"/>
</dbReference>
<reference evidence="3 4" key="1">
    <citation type="submission" date="2019-06" db="EMBL/GenBank/DDBJ databases">
        <title>A chromosome-scale genome assembly of the striped catfish, Pangasianodon hypophthalmus.</title>
        <authorList>
            <person name="Wen M."/>
            <person name="Zahm M."/>
            <person name="Roques C."/>
            <person name="Cabau C."/>
            <person name="Klopp C."/>
            <person name="Donnadieu C."/>
            <person name="Jouanno E."/>
            <person name="Avarre J.-C."/>
            <person name="Campet M."/>
            <person name="Ha T.T.T."/>
            <person name="Dugue R."/>
            <person name="Lampietro C."/>
            <person name="Louis A."/>
            <person name="Herpin A."/>
            <person name="Echchiki A."/>
            <person name="Berthelot C."/>
            <person name="Parey E."/>
            <person name="Roest-Crollius H."/>
            <person name="Braasch I."/>
            <person name="Postlethwait J."/>
            <person name="Bobe J."/>
            <person name="Montfort J."/>
            <person name="Bouchez O."/>
            <person name="Begum T."/>
            <person name="Schartl M."/>
            <person name="Guiguen Y."/>
        </authorList>
    </citation>
    <scope>NUCLEOTIDE SEQUENCE [LARGE SCALE GENOMIC DNA]</scope>
    <source>
        <strain evidence="3 4">Indonesia</strain>
        <tissue evidence="3">Blood</tissue>
    </source>
</reference>
<accession>A0A5N5M3C0</accession>
<evidence type="ECO:0000256" key="1">
    <source>
        <dbReference type="ARBA" id="ARBA00010771"/>
    </source>
</evidence>
<dbReference type="GO" id="GO:0005764">
    <property type="term" value="C:lysosome"/>
    <property type="evidence" value="ECO:0007669"/>
    <property type="project" value="TreeGrafter"/>
</dbReference>
<protein>
    <recommendedName>
        <fullName evidence="5">Ependymin-like 1</fullName>
    </recommendedName>
</protein>
<dbReference type="GO" id="GO:0005509">
    <property type="term" value="F:calcium ion binding"/>
    <property type="evidence" value="ECO:0007669"/>
    <property type="project" value="InterPro"/>
</dbReference>
<comment type="similarity">
    <text evidence="1">Belongs to the ependymin family.</text>
</comment>
<sequence length="234" mass="26044">MLECLEWPNHKQMFARIGTMQAALVLTIILSALLSALAQKPHHCKSPPYLQGKLAVNFPEGKTMVYEQFYYDAVEERIRVVATGKEGGHDVFVDRLLLFREKVYFDIIYHNKSCIKNSFEAAFVPIAIPLDAQHMAQVVLGSLSAPAQGLLVNSWVGSDAELKANYSLTFTEFGCIPVVTIYHIDGLGHFLSSFFDMVVGLEDPTVFIPPPFCSSENLVERKDGKATNLFTALL</sequence>
<feature type="chain" id="PRO_5024319324" description="Ependymin-like 1" evidence="2">
    <location>
        <begin position="39"/>
        <end position="234"/>
    </location>
</feature>
<organism evidence="3 4">
    <name type="scientific">Pangasianodon hypophthalmus</name>
    <name type="common">Striped catfish</name>
    <name type="synonym">Helicophagus hypophthalmus</name>
    <dbReference type="NCBI Taxonomy" id="310915"/>
    <lineage>
        <taxon>Eukaryota</taxon>
        <taxon>Metazoa</taxon>
        <taxon>Chordata</taxon>
        <taxon>Craniata</taxon>
        <taxon>Vertebrata</taxon>
        <taxon>Euteleostomi</taxon>
        <taxon>Actinopterygii</taxon>
        <taxon>Neopterygii</taxon>
        <taxon>Teleostei</taxon>
        <taxon>Ostariophysi</taxon>
        <taxon>Siluriformes</taxon>
        <taxon>Pangasiidae</taxon>
        <taxon>Pangasianodon</taxon>
    </lineage>
</organism>
<dbReference type="GO" id="GO:0005576">
    <property type="term" value="C:extracellular region"/>
    <property type="evidence" value="ECO:0007669"/>
    <property type="project" value="InterPro"/>
</dbReference>
<dbReference type="GO" id="GO:0007160">
    <property type="term" value="P:cell-matrix adhesion"/>
    <property type="evidence" value="ECO:0007669"/>
    <property type="project" value="InterPro"/>
</dbReference>
<dbReference type="InterPro" id="IPR001299">
    <property type="entry name" value="Ependymin"/>
</dbReference>
<keyword evidence="4" id="KW-1185">Reference proteome</keyword>
<dbReference type="EMBL" id="VFJC01000016">
    <property type="protein sequence ID" value="KAB5548803.1"/>
    <property type="molecule type" value="Genomic_DNA"/>
</dbReference>
<evidence type="ECO:0008006" key="5">
    <source>
        <dbReference type="Google" id="ProtNLM"/>
    </source>
</evidence>
<dbReference type="Pfam" id="PF00811">
    <property type="entry name" value="Ependymin"/>
    <property type="match status" value="1"/>
</dbReference>
<evidence type="ECO:0000313" key="4">
    <source>
        <dbReference type="Proteomes" id="UP000327468"/>
    </source>
</evidence>
<feature type="signal peptide" evidence="2">
    <location>
        <begin position="1"/>
        <end position="38"/>
    </location>
</feature>
<dbReference type="SMART" id="SM00026">
    <property type="entry name" value="EPEND"/>
    <property type="match status" value="1"/>
</dbReference>
<evidence type="ECO:0000256" key="2">
    <source>
        <dbReference type="SAM" id="SignalP"/>
    </source>
</evidence>
<dbReference type="Proteomes" id="UP000327468">
    <property type="component" value="Chromosome 15"/>
</dbReference>